<keyword evidence="7" id="KW-0723">Serine/threonine-protein kinase</keyword>
<accession>A0A956M187</accession>
<name>A0A956M187_UNCEI</name>
<dbReference type="PROSITE" id="PS50011">
    <property type="entry name" value="PROTEIN_KINASE_DOM"/>
    <property type="match status" value="1"/>
</dbReference>
<evidence type="ECO:0000256" key="3">
    <source>
        <dbReference type="ARBA" id="ARBA00022777"/>
    </source>
</evidence>
<feature type="domain" description="Protein kinase" evidence="6">
    <location>
        <begin position="79"/>
        <end position="329"/>
    </location>
</feature>
<dbReference type="SMART" id="SM00220">
    <property type="entry name" value="S_TKc"/>
    <property type="match status" value="1"/>
</dbReference>
<protein>
    <submittedName>
        <fullName evidence="7">Serine/threonine protein kinase</fullName>
    </submittedName>
</protein>
<keyword evidence="3 7" id="KW-0418">Kinase</keyword>
<dbReference type="CDD" id="cd14014">
    <property type="entry name" value="STKc_PknB_like"/>
    <property type="match status" value="1"/>
</dbReference>
<dbReference type="SUPFAM" id="SSF56112">
    <property type="entry name" value="Protein kinase-like (PK-like)"/>
    <property type="match status" value="1"/>
</dbReference>
<dbReference type="InterPro" id="IPR008271">
    <property type="entry name" value="Ser/Thr_kinase_AS"/>
</dbReference>
<dbReference type="PROSITE" id="PS00107">
    <property type="entry name" value="PROTEIN_KINASE_ATP"/>
    <property type="match status" value="1"/>
</dbReference>
<dbReference type="PROSITE" id="PS00108">
    <property type="entry name" value="PROTEIN_KINASE_ST"/>
    <property type="match status" value="1"/>
</dbReference>
<feature type="binding site" evidence="5">
    <location>
        <position position="109"/>
    </location>
    <ligand>
        <name>ATP</name>
        <dbReference type="ChEBI" id="CHEBI:30616"/>
    </ligand>
</feature>
<dbReference type="EMBL" id="JAGQHR010000295">
    <property type="protein sequence ID" value="MCA9728075.1"/>
    <property type="molecule type" value="Genomic_DNA"/>
</dbReference>
<dbReference type="PANTHER" id="PTHR43289:SF6">
    <property type="entry name" value="SERINE_THREONINE-PROTEIN KINASE NEKL-3"/>
    <property type="match status" value="1"/>
</dbReference>
<comment type="caution">
    <text evidence="7">The sequence shown here is derived from an EMBL/GenBank/DDBJ whole genome shotgun (WGS) entry which is preliminary data.</text>
</comment>
<sequence>MTTDRTRRASEIFQNAAELPESEREAYLEAACAGDAALDAEVRSLLQHLRAADTFLERPPVRLAPSGVRLDDPNQVGPYRILHRIGEGGFGIVYAAEQSVPLRRRVALKVIKAGMDTAAVLARFDAERQALALMDHPNIARVLDAGATEQGRPYFVMELVKGEPLTEYCDRHRLTVEERLRLFSQTCLAVQHAHQRGIIHRDLKPSNIMVTVVDGHPVPKVIDFGVAKATSTHLTDHTLMTLQGQMVGTPAYMSPEQAERTGLDVDTTTDVYSLGVILYELLSGHLPIDTDQLKRATPETVSSLLRNVEPSPPSSALTRVTDRTLKIAH</sequence>
<evidence type="ECO:0000256" key="2">
    <source>
        <dbReference type="ARBA" id="ARBA00022741"/>
    </source>
</evidence>
<dbReference type="InterPro" id="IPR017441">
    <property type="entry name" value="Protein_kinase_ATP_BS"/>
</dbReference>
<keyword evidence="1" id="KW-0808">Transferase</keyword>
<evidence type="ECO:0000256" key="4">
    <source>
        <dbReference type="ARBA" id="ARBA00022840"/>
    </source>
</evidence>
<reference evidence="7" key="2">
    <citation type="journal article" date="2021" name="Microbiome">
        <title>Successional dynamics and alternative stable states in a saline activated sludge microbial community over 9 years.</title>
        <authorList>
            <person name="Wang Y."/>
            <person name="Ye J."/>
            <person name="Ju F."/>
            <person name="Liu L."/>
            <person name="Boyd J.A."/>
            <person name="Deng Y."/>
            <person name="Parks D.H."/>
            <person name="Jiang X."/>
            <person name="Yin X."/>
            <person name="Woodcroft B.J."/>
            <person name="Tyson G.W."/>
            <person name="Hugenholtz P."/>
            <person name="Polz M.F."/>
            <person name="Zhang T."/>
        </authorList>
    </citation>
    <scope>NUCLEOTIDE SEQUENCE</scope>
    <source>
        <strain evidence="7">HKST-UBA01</strain>
    </source>
</reference>
<keyword evidence="4 5" id="KW-0067">ATP-binding</keyword>
<evidence type="ECO:0000256" key="1">
    <source>
        <dbReference type="ARBA" id="ARBA00022679"/>
    </source>
</evidence>
<dbReference type="Pfam" id="PF00069">
    <property type="entry name" value="Pkinase"/>
    <property type="match status" value="1"/>
</dbReference>
<gene>
    <name evidence="7" type="ORF">KC729_10360</name>
</gene>
<keyword evidence="2 5" id="KW-0547">Nucleotide-binding</keyword>
<dbReference type="Gene3D" id="1.10.510.10">
    <property type="entry name" value="Transferase(Phosphotransferase) domain 1"/>
    <property type="match status" value="1"/>
</dbReference>
<feature type="non-terminal residue" evidence="7">
    <location>
        <position position="329"/>
    </location>
</feature>
<dbReference type="GO" id="GO:0005524">
    <property type="term" value="F:ATP binding"/>
    <property type="evidence" value="ECO:0007669"/>
    <property type="project" value="UniProtKB-UniRule"/>
</dbReference>
<dbReference type="AlphaFoldDB" id="A0A956M187"/>
<dbReference type="GO" id="GO:0004674">
    <property type="term" value="F:protein serine/threonine kinase activity"/>
    <property type="evidence" value="ECO:0007669"/>
    <property type="project" value="UniProtKB-KW"/>
</dbReference>
<dbReference type="PANTHER" id="PTHR43289">
    <property type="entry name" value="MITOGEN-ACTIVATED PROTEIN KINASE KINASE KINASE 20-RELATED"/>
    <property type="match status" value="1"/>
</dbReference>
<dbReference type="InterPro" id="IPR000719">
    <property type="entry name" value="Prot_kinase_dom"/>
</dbReference>
<dbReference type="InterPro" id="IPR011009">
    <property type="entry name" value="Kinase-like_dom_sf"/>
</dbReference>
<proteinExistence type="predicted"/>
<reference evidence="7" key="1">
    <citation type="submission" date="2020-04" db="EMBL/GenBank/DDBJ databases">
        <authorList>
            <person name="Zhang T."/>
        </authorList>
    </citation>
    <scope>NUCLEOTIDE SEQUENCE</scope>
    <source>
        <strain evidence="7">HKST-UBA01</strain>
    </source>
</reference>
<evidence type="ECO:0000313" key="7">
    <source>
        <dbReference type="EMBL" id="MCA9728075.1"/>
    </source>
</evidence>
<evidence type="ECO:0000259" key="6">
    <source>
        <dbReference type="PROSITE" id="PS50011"/>
    </source>
</evidence>
<evidence type="ECO:0000256" key="5">
    <source>
        <dbReference type="PROSITE-ProRule" id="PRU10141"/>
    </source>
</evidence>
<dbReference type="Proteomes" id="UP000697710">
    <property type="component" value="Unassembled WGS sequence"/>
</dbReference>
<evidence type="ECO:0000313" key="8">
    <source>
        <dbReference type="Proteomes" id="UP000697710"/>
    </source>
</evidence>
<organism evidence="7 8">
    <name type="scientific">Eiseniibacteriota bacterium</name>
    <dbReference type="NCBI Taxonomy" id="2212470"/>
    <lineage>
        <taxon>Bacteria</taxon>
        <taxon>Candidatus Eiseniibacteriota</taxon>
    </lineage>
</organism>